<evidence type="ECO:0000256" key="4">
    <source>
        <dbReference type="ARBA" id="ARBA00035209"/>
    </source>
</evidence>
<comment type="caution">
    <text evidence="5">The sequence shown here is derived from an EMBL/GenBank/DDBJ whole genome shotgun (WGS) entry which is preliminary data.</text>
</comment>
<keyword evidence="3" id="KW-0687">Ribonucleoprotein</keyword>
<dbReference type="NCBIfam" id="TIGR03625">
    <property type="entry name" value="L3_bact"/>
    <property type="match status" value="1"/>
</dbReference>
<reference evidence="5" key="1">
    <citation type="submission" date="2020-04" db="EMBL/GenBank/DDBJ databases">
        <title>Genome Assembly and Annotation of Botryosphaeria dothidea sdau 11-99, a Latent Pathogen of Apple Fruit Ring Rot in China.</title>
        <authorList>
            <person name="Yu C."/>
            <person name="Diao Y."/>
            <person name="Lu Q."/>
            <person name="Zhao J."/>
            <person name="Cui S."/>
            <person name="Peng C."/>
            <person name="He B."/>
            <person name="Liu H."/>
        </authorList>
    </citation>
    <scope>NUCLEOTIDE SEQUENCE [LARGE SCALE GENOMIC DNA]</scope>
    <source>
        <strain evidence="5">Sdau11-99</strain>
    </source>
</reference>
<organism evidence="5 6">
    <name type="scientific">Botryosphaeria dothidea</name>
    <dbReference type="NCBI Taxonomy" id="55169"/>
    <lineage>
        <taxon>Eukaryota</taxon>
        <taxon>Fungi</taxon>
        <taxon>Dikarya</taxon>
        <taxon>Ascomycota</taxon>
        <taxon>Pezizomycotina</taxon>
        <taxon>Dothideomycetes</taxon>
        <taxon>Dothideomycetes incertae sedis</taxon>
        <taxon>Botryosphaeriales</taxon>
        <taxon>Botryosphaeriaceae</taxon>
        <taxon>Botryosphaeria</taxon>
    </lineage>
</organism>
<dbReference type="InterPro" id="IPR009000">
    <property type="entry name" value="Transl_B-barrel_sf"/>
</dbReference>
<dbReference type="Gene3D" id="2.40.30.10">
    <property type="entry name" value="Translation factors"/>
    <property type="match status" value="1"/>
</dbReference>
<dbReference type="GO" id="GO:0006412">
    <property type="term" value="P:translation"/>
    <property type="evidence" value="ECO:0007669"/>
    <property type="project" value="InterPro"/>
</dbReference>
<evidence type="ECO:0000313" key="5">
    <source>
        <dbReference type="EMBL" id="KAF4313466.1"/>
    </source>
</evidence>
<comment type="similarity">
    <text evidence="1">Belongs to the universal ribosomal protein uL3 family.</text>
</comment>
<protein>
    <recommendedName>
        <fullName evidence="4">Large ribosomal subunit protein uL3m</fullName>
    </recommendedName>
</protein>
<dbReference type="SUPFAM" id="SSF50447">
    <property type="entry name" value="Translation proteins"/>
    <property type="match status" value="1"/>
</dbReference>
<dbReference type="Pfam" id="PF00297">
    <property type="entry name" value="Ribosomal_L3"/>
    <property type="match status" value="1"/>
</dbReference>
<dbReference type="InterPro" id="IPR000597">
    <property type="entry name" value="Ribosomal_uL3"/>
</dbReference>
<dbReference type="PANTHER" id="PTHR11229:SF8">
    <property type="entry name" value="LARGE RIBOSOMAL SUBUNIT PROTEIN UL3M"/>
    <property type="match status" value="1"/>
</dbReference>
<dbReference type="AlphaFoldDB" id="A0A8H4NC11"/>
<dbReference type="InterPro" id="IPR019927">
    <property type="entry name" value="Ribosomal_uL3_bac/org-type"/>
</dbReference>
<accession>A0A8H4NC11</accession>
<evidence type="ECO:0000256" key="2">
    <source>
        <dbReference type="ARBA" id="ARBA00022980"/>
    </source>
</evidence>
<evidence type="ECO:0000256" key="3">
    <source>
        <dbReference type="ARBA" id="ARBA00023274"/>
    </source>
</evidence>
<dbReference type="Proteomes" id="UP000572817">
    <property type="component" value="Unassembled WGS sequence"/>
</dbReference>
<proteinExistence type="inferred from homology"/>
<dbReference type="FunFam" id="3.30.160.810:FF:000001">
    <property type="entry name" value="50S ribosomal protein L3"/>
    <property type="match status" value="1"/>
</dbReference>
<dbReference type="FunFam" id="2.40.30.10:FF:000004">
    <property type="entry name" value="50S ribosomal protein L3"/>
    <property type="match status" value="1"/>
</dbReference>
<dbReference type="PANTHER" id="PTHR11229">
    <property type="entry name" value="50S RIBOSOMAL PROTEIN L3"/>
    <property type="match status" value="1"/>
</dbReference>
<dbReference type="HAMAP" id="MF_01325_B">
    <property type="entry name" value="Ribosomal_uL3_B"/>
    <property type="match status" value="1"/>
</dbReference>
<gene>
    <name evidence="5" type="ORF">GTA08_BOTSDO00254</name>
</gene>
<name>A0A8H4NC11_9PEZI</name>
<dbReference type="GO" id="GO:0005762">
    <property type="term" value="C:mitochondrial large ribosomal subunit"/>
    <property type="evidence" value="ECO:0007669"/>
    <property type="project" value="TreeGrafter"/>
</dbReference>
<dbReference type="Gene3D" id="3.30.160.810">
    <property type="match status" value="1"/>
</dbReference>
<evidence type="ECO:0000256" key="1">
    <source>
        <dbReference type="ARBA" id="ARBA00006540"/>
    </source>
</evidence>
<evidence type="ECO:0000313" key="6">
    <source>
        <dbReference type="Proteomes" id="UP000572817"/>
    </source>
</evidence>
<dbReference type="OrthoDB" id="274683at2759"/>
<dbReference type="EMBL" id="WWBZ02000001">
    <property type="protein sequence ID" value="KAF4313466.1"/>
    <property type="molecule type" value="Genomic_DNA"/>
</dbReference>
<keyword evidence="2 5" id="KW-0689">Ribosomal protein</keyword>
<dbReference type="GO" id="GO:0003735">
    <property type="term" value="F:structural constituent of ribosome"/>
    <property type="evidence" value="ECO:0007669"/>
    <property type="project" value="InterPro"/>
</dbReference>
<sequence length="327" mass="34706">MPPRPQLRLGQLALPIRPLQTATPLNASASTSTPRAAAAALAATAPRQQVRGIRSIVEHPSPTDRFNRGPNMRVLGASSTAALERKAYTTPLRTGALAIKKGMTALYDPETGARTPCTVLQLDRCQVVAHKTRDRHGYWAVAVGAGWKHPSNVTRPLLGHYAGQGVSPKRWVREFRVRDERGLLGVGEMVGPEWFKEGQFVDARADSRGMGFAGGMKRWGFSGQPASHGQSLAHRIMGSAGGSQGSGSRVLPGKRMAGRMGGERVTVQNLKVLKVDAENGIVVVNGAVAGPKGCVVQIQDAIKKPWPDVPLVTSTKAAEPAATAEAT</sequence>
<keyword evidence="6" id="KW-1185">Reference proteome</keyword>